<evidence type="ECO:0000313" key="1">
    <source>
        <dbReference type="EMBL" id="OGZ29607.1"/>
    </source>
</evidence>
<reference evidence="1 2" key="1">
    <citation type="journal article" date="2016" name="Nat. Commun.">
        <title>Thousands of microbial genomes shed light on interconnected biogeochemical processes in an aquifer system.</title>
        <authorList>
            <person name="Anantharaman K."/>
            <person name="Brown C.T."/>
            <person name="Hug L.A."/>
            <person name="Sharon I."/>
            <person name="Castelle C.J."/>
            <person name="Probst A.J."/>
            <person name="Thomas B.C."/>
            <person name="Singh A."/>
            <person name="Wilkins M.J."/>
            <person name="Karaoz U."/>
            <person name="Brodie E.L."/>
            <person name="Williams K.H."/>
            <person name="Hubbard S.S."/>
            <person name="Banfield J.F."/>
        </authorList>
    </citation>
    <scope>NUCLEOTIDE SEQUENCE [LARGE SCALE GENOMIC DNA]</scope>
</reference>
<gene>
    <name evidence="1" type="ORF">A2931_04405</name>
</gene>
<comment type="caution">
    <text evidence="1">The sequence shown here is derived from an EMBL/GenBank/DDBJ whole genome shotgun (WGS) entry which is preliminary data.</text>
</comment>
<proteinExistence type="predicted"/>
<dbReference type="Proteomes" id="UP000177486">
    <property type="component" value="Unassembled WGS sequence"/>
</dbReference>
<sequence length="127" mass="14551">MKVVFEFPDHADYPVHGLSKEEWEERVLEAFKKVRCGLGSAKNYISYFSLKLIFGHESFYLSFSVKWNRPWETTGKEVEILNSVSLESSEMAAREMLNNILCKIREDAAKVGDMVAELQKAIGAEKQ</sequence>
<dbReference type="AlphaFoldDB" id="A0A1G2EV39"/>
<dbReference type="EMBL" id="MHMQ01000034">
    <property type="protein sequence ID" value="OGZ29607.1"/>
    <property type="molecule type" value="Genomic_DNA"/>
</dbReference>
<protein>
    <submittedName>
        <fullName evidence="1">Uncharacterized protein</fullName>
    </submittedName>
</protein>
<evidence type="ECO:0000313" key="2">
    <source>
        <dbReference type="Proteomes" id="UP000177486"/>
    </source>
</evidence>
<organism evidence="1 2">
    <name type="scientific">Candidatus Niyogibacteria bacterium RIFCSPLOWO2_01_FULL_45_48</name>
    <dbReference type="NCBI Taxonomy" id="1801724"/>
    <lineage>
        <taxon>Bacteria</taxon>
        <taxon>Candidatus Niyogiibacteriota</taxon>
    </lineage>
</organism>
<accession>A0A1G2EV39</accession>
<name>A0A1G2EV39_9BACT</name>